<sequence length="358" mass="40168">MSSSEALHHSDFVIGLVLERHASQQCSQFLRVSPQHWLRKHKQVKLVFNLLSAGFTCCFRMARWPPGRHVCSGTWTRSSCRPDFLGHFCHKHLARILPRSQSPAISVQKIRCTELLQPQSTTNHPTKDPTGSRPAKARLCCGPAVGPGALIRLPRRSLLSHPELDTLTLTPEAPRSLISMIFFGGGARLVGPSSAYFGLNQFHLGAVGLFGSVEESLRNVLPCHPCAAALAAWRQMGGRLVALDSRFVDLTSLEVLTEIPRSLTQSLSPTFFRLDTLEIEFVAPLGPRGGLQARAFVHMASGLAASWDYQLSKRSAYHLFDADHFSLQNVQTWDMCDRIKQHIRRRCRKCRRRLRRVH</sequence>
<dbReference type="OrthoDB" id="439446at2759"/>
<organism evidence="1 2">
    <name type="scientific">Symbiodinium natans</name>
    <dbReference type="NCBI Taxonomy" id="878477"/>
    <lineage>
        <taxon>Eukaryota</taxon>
        <taxon>Sar</taxon>
        <taxon>Alveolata</taxon>
        <taxon>Dinophyceae</taxon>
        <taxon>Suessiales</taxon>
        <taxon>Symbiodiniaceae</taxon>
        <taxon>Symbiodinium</taxon>
    </lineage>
</organism>
<name>A0A812L3H9_9DINO</name>
<reference evidence="1" key="1">
    <citation type="submission" date="2021-02" db="EMBL/GenBank/DDBJ databases">
        <authorList>
            <person name="Dougan E. K."/>
            <person name="Rhodes N."/>
            <person name="Thang M."/>
            <person name="Chan C."/>
        </authorList>
    </citation>
    <scope>NUCLEOTIDE SEQUENCE</scope>
</reference>
<protein>
    <submittedName>
        <fullName evidence="1">Uncharacterized protein</fullName>
    </submittedName>
</protein>
<keyword evidence="2" id="KW-1185">Reference proteome</keyword>
<proteinExistence type="predicted"/>
<accession>A0A812L3H9</accession>
<dbReference type="EMBL" id="CAJNDS010000798">
    <property type="protein sequence ID" value="CAE7234805.1"/>
    <property type="molecule type" value="Genomic_DNA"/>
</dbReference>
<comment type="caution">
    <text evidence="1">The sequence shown here is derived from an EMBL/GenBank/DDBJ whole genome shotgun (WGS) entry which is preliminary data.</text>
</comment>
<gene>
    <name evidence="1" type="ORF">SNAT2548_LOCUS9946</name>
</gene>
<evidence type="ECO:0000313" key="2">
    <source>
        <dbReference type="Proteomes" id="UP000604046"/>
    </source>
</evidence>
<dbReference type="Proteomes" id="UP000604046">
    <property type="component" value="Unassembled WGS sequence"/>
</dbReference>
<evidence type="ECO:0000313" key="1">
    <source>
        <dbReference type="EMBL" id="CAE7234805.1"/>
    </source>
</evidence>
<dbReference type="AlphaFoldDB" id="A0A812L3H9"/>